<accession>A0A0R2LHL8</accession>
<dbReference type="InterPro" id="IPR010024">
    <property type="entry name" value="CHP16711"/>
</dbReference>
<proteinExistence type="predicted"/>
<keyword evidence="3" id="KW-1185">Reference proteome</keyword>
<protein>
    <recommendedName>
        <fullName evidence="1">YopX protein domain-containing protein</fullName>
    </recommendedName>
</protein>
<dbReference type="Pfam" id="PF09643">
    <property type="entry name" value="YopX"/>
    <property type="match status" value="1"/>
</dbReference>
<dbReference type="Proteomes" id="UP000051886">
    <property type="component" value="Unassembled WGS sequence"/>
</dbReference>
<dbReference type="OrthoDB" id="1809393at2"/>
<feature type="domain" description="YopX protein" evidence="1">
    <location>
        <begin position="5"/>
        <end position="154"/>
    </location>
</feature>
<dbReference type="AlphaFoldDB" id="A0A0R2LHL8"/>
<dbReference type="NCBIfam" id="TIGR01671">
    <property type="entry name" value="phage_TIGR01671"/>
    <property type="match status" value="1"/>
</dbReference>
<evidence type="ECO:0000259" key="1">
    <source>
        <dbReference type="Pfam" id="PF09643"/>
    </source>
</evidence>
<dbReference type="EMBL" id="JQCN01000031">
    <property type="protein sequence ID" value="KRN99494.1"/>
    <property type="molecule type" value="Genomic_DNA"/>
</dbReference>
<dbReference type="PATRIC" id="fig|449659.4.peg.1523"/>
<dbReference type="STRING" id="449659.IV66_GL001498"/>
<evidence type="ECO:0000313" key="2">
    <source>
        <dbReference type="EMBL" id="KRN99494.1"/>
    </source>
</evidence>
<sequence length="159" mass="18474">MRKIKFRAWDKIAEELVEIKTLDFERQKGATCAVDYSGINGDLKSEWELEQFTGLVDKNGKEIYENDIVQIEYNREWGANYDPVTLGFIDYDYSISTTLWGTVRIWNSQGVVITKIFTDEPEQFDDEHPIPKRMNLSKDCYVIGNIHANPELLEGDKNE</sequence>
<gene>
    <name evidence="2" type="ORF">IV66_GL001498</name>
</gene>
<reference evidence="2 3" key="1">
    <citation type="journal article" date="2015" name="Genome Announc.">
        <title>Expanding the biotechnology potential of lactobacilli through comparative genomics of 213 strains and associated genera.</title>
        <authorList>
            <person name="Sun Z."/>
            <person name="Harris H.M."/>
            <person name="McCann A."/>
            <person name="Guo C."/>
            <person name="Argimon S."/>
            <person name="Zhang W."/>
            <person name="Yang X."/>
            <person name="Jeffery I.B."/>
            <person name="Cooney J.C."/>
            <person name="Kagawa T.F."/>
            <person name="Liu W."/>
            <person name="Song Y."/>
            <person name="Salvetti E."/>
            <person name="Wrobel A."/>
            <person name="Rasinkangas P."/>
            <person name="Parkhill J."/>
            <person name="Rea M.C."/>
            <person name="O'Sullivan O."/>
            <person name="Ritari J."/>
            <person name="Douillard F.P."/>
            <person name="Paul Ross R."/>
            <person name="Yang R."/>
            <person name="Briner A.E."/>
            <person name="Felis G.E."/>
            <person name="de Vos W.M."/>
            <person name="Barrangou R."/>
            <person name="Klaenhammer T.R."/>
            <person name="Caufield P.W."/>
            <person name="Cui Y."/>
            <person name="Zhang H."/>
            <person name="O'Toole P.W."/>
        </authorList>
    </citation>
    <scope>NUCLEOTIDE SEQUENCE [LARGE SCALE GENOMIC DNA]</scope>
    <source>
        <strain evidence="2 3">NBRC 103219</strain>
    </source>
</reference>
<dbReference type="SUPFAM" id="SSF159006">
    <property type="entry name" value="YopX-like"/>
    <property type="match status" value="1"/>
</dbReference>
<name>A0A0R2LHL8_9LACO</name>
<dbReference type="InterPro" id="IPR023385">
    <property type="entry name" value="YopX-like_C"/>
</dbReference>
<dbReference type="InterPro" id="IPR019096">
    <property type="entry name" value="YopX_protein"/>
</dbReference>
<dbReference type="RefSeq" id="WP_017868804.1">
    <property type="nucleotide sequence ID" value="NZ_BJYB01000024.1"/>
</dbReference>
<comment type="caution">
    <text evidence="2">The sequence shown here is derived from an EMBL/GenBank/DDBJ whole genome shotgun (WGS) entry which is preliminary data.</text>
</comment>
<dbReference type="Gene3D" id="2.30.30.290">
    <property type="entry name" value="YopX-like domains"/>
    <property type="match status" value="1"/>
</dbReference>
<organism evidence="2 3">
    <name type="scientific">Ligilactobacillus pobuzihii</name>
    <dbReference type="NCBI Taxonomy" id="449659"/>
    <lineage>
        <taxon>Bacteria</taxon>
        <taxon>Bacillati</taxon>
        <taxon>Bacillota</taxon>
        <taxon>Bacilli</taxon>
        <taxon>Lactobacillales</taxon>
        <taxon>Lactobacillaceae</taxon>
        <taxon>Ligilactobacillus</taxon>
    </lineage>
</organism>
<evidence type="ECO:0000313" key="3">
    <source>
        <dbReference type="Proteomes" id="UP000051886"/>
    </source>
</evidence>